<evidence type="ECO:0000256" key="1">
    <source>
        <dbReference type="SAM" id="MobiDB-lite"/>
    </source>
</evidence>
<dbReference type="RefSeq" id="XP_002141957.1">
    <property type="nucleotide sequence ID" value="XM_002141921.1"/>
</dbReference>
<feature type="compositionally biased region" description="Basic and acidic residues" evidence="1">
    <location>
        <begin position="86"/>
        <end position="97"/>
    </location>
</feature>
<gene>
    <name evidence="3" type="ORF">CMU_005310</name>
</gene>
<name>B6AHB3_CRYMR</name>
<reference evidence="3" key="1">
    <citation type="submission" date="2008-06" db="EMBL/GenBank/DDBJ databases">
        <authorList>
            <person name="Lorenzi H."/>
            <person name="Inman J."/>
            <person name="Miller J."/>
            <person name="Schobel S."/>
            <person name="Amedeo P."/>
            <person name="Caler E.V."/>
            <person name="da Silva J."/>
        </authorList>
    </citation>
    <scope>NUCLEOTIDE SEQUENCE [LARGE SCALE GENOMIC DNA]</scope>
    <source>
        <strain evidence="3">RN66</strain>
    </source>
</reference>
<feature type="region of interest" description="Disordered" evidence="1">
    <location>
        <begin position="42"/>
        <end position="129"/>
    </location>
</feature>
<dbReference type="AlphaFoldDB" id="B6AHB3"/>
<feature type="transmembrane region" description="Helical" evidence="2">
    <location>
        <begin position="6"/>
        <end position="25"/>
    </location>
</feature>
<keyword evidence="4" id="KW-1185">Reference proteome</keyword>
<accession>B6AHB3</accession>
<evidence type="ECO:0000313" key="4">
    <source>
        <dbReference type="Proteomes" id="UP000001460"/>
    </source>
</evidence>
<protein>
    <submittedName>
        <fullName evidence="3">Uncharacterized protein</fullName>
    </submittedName>
</protein>
<feature type="compositionally biased region" description="Low complexity" evidence="1">
    <location>
        <begin position="118"/>
        <end position="128"/>
    </location>
</feature>
<dbReference type="Proteomes" id="UP000001460">
    <property type="component" value="Unassembled WGS sequence"/>
</dbReference>
<evidence type="ECO:0000256" key="2">
    <source>
        <dbReference type="SAM" id="Phobius"/>
    </source>
</evidence>
<dbReference type="GeneID" id="6997239"/>
<dbReference type="VEuPathDB" id="CryptoDB:CMU_005310"/>
<keyword evidence="2" id="KW-1133">Transmembrane helix</keyword>
<dbReference type="EMBL" id="DS989734">
    <property type="protein sequence ID" value="EEA07608.1"/>
    <property type="molecule type" value="Genomic_DNA"/>
</dbReference>
<dbReference type="OrthoDB" id="10536471at2759"/>
<keyword evidence="2" id="KW-0472">Membrane</keyword>
<evidence type="ECO:0000313" key="3">
    <source>
        <dbReference type="EMBL" id="EEA07608.1"/>
    </source>
</evidence>
<sequence>MEFHVYLFIFSILALALSTFNYGVLHMKIYHVSFLMATPNEGENLQDPNLKSSINKVIGGNREDNERDDGEDSGRDSERSDEEDDKGNSKEDDRGNDGDGEDEERCTSLDNGNISLISGSTVRSQSDSSSDEQFRNKLLSMNSLLDVRIICMQILSSLNSWERKKEEKSSILKQTYKILFRTEKYLESSGVGNTEVHNENESKVESSEVNKLHVRHQRILDKVESLQQRLEYIQSKVDRKLAELLICEEVALLFEEEEFKRKQASMEASSLLQSIFSSMTLEEKERAEANRELTRQRFFNEVK</sequence>
<feature type="compositionally biased region" description="Polar residues" evidence="1">
    <location>
        <begin position="42"/>
        <end position="55"/>
    </location>
</feature>
<organism evidence="3 4">
    <name type="scientific">Cryptosporidium muris (strain RN66)</name>
    <dbReference type="NCBI Taxonomy" id="441375"/>
    <lineage>
        <taxon>Eukaryota</taxon>
        <taxon>Sar</taxon>
        <taxon>Alveolata</taxon>
        <taxon>Apicomplexa</taxon>
        <taxon>Conoidasida</taxon>
        <taxon>Coccidia</taxon>
        <taxon>Eucoccidiorida</taxon>
        <taxon>Eimeriorina</taxon>
        <taxon>Cryptosporidiidae</taxon>
        <taxon>Cryptosporidium</taxon>
    </lineage>
</organism>
<proteinExistence type="predicted"/>
<keyword evidence="2" id="KW-0812">Transmembrane</keyword>
<feature type="compositionally biased region" description="Polar residues" evidence="1">
    <location>
        <begin position="108"/>
        <end position="117"/>
    </location>
</feature>